<feature type="region of interest" description="Disordered" evidence="11">
    <location>
        <begin position="1"/>
        <end position="44"/>
    </location>
</feature>
<dbReference type="Pfam" id="PF00069">
    <property type="entry name" value="Pkinase"/>
    <property type="match status" value="1"/>
</dbReference>
<dbReference type="PROSITE" id="PS51285">
    <property type="entry name" value="AGC_KINASE_CTER"/>
    <property type="match status" value="1"/>
</dbReference>
<evidence type="ECO:0000256" key="9">
    <source>
        <dbReference type="ARBA" id="ARBA00048679"/>
    </source>
</evidence>
<dbReference type="Gene3D" id="1.10.510.10">
    <property type="entry name" value="Transferase(Phosphotransferase) domain 1"/>
    <property type="match status" value="1"/>
</dbReference>
<sequence length="800" mass="90224">MGESPVNKGSHRLVQTPSQDSLASQPGLSLPTGQQEASAGNHVLSFRRTSSKVWSDIRGAIKAIGRSSNSSKKQMDSQGPSITRVPGKTALLAEDNEAVSPSRKGKGISPEELLRNLQLNHPALASSTTIVLRNEALRTPSSVQALAGDNSSAHSESNSPYSSAGSAGPSTTADDSTTKTSADSRLASPAKDTVSRRHSRRIPWTRSSPEGGALGTIDESRAALVQPSVATVERAAAAKIYFETKFSYLLAKPCTRAFRRQLLETQLYCSPHLTSEQKAAIRESFNNQETWHLRELRVMKSQDLSPEEGRTAVDNYEPLQILGKGSFGVVRLVREKPVAGHAFTGQVYAMKVIRKSTMLRSCQEGHLRAERDFLVGSNGSDWVVPLIASFQDAHSLYLVMEYMPGGDFLGFLIRENILHESIARFYIAEMILAVEEAHRLNFIHRDIKPDNFLISASGHLKISDFGLAFDGHWSHDASYYNCHRYSLVRKLRLNVDGDETDQKSNRGILTQFDWYKSLVKSIERHGKLPSGAEDDLNKLSIGIILFECLYGHTPFLSEDGRKQTKQNIVDHKRRFFFPQTPLVSDKCKDLIFRLIKDKEQRLCSRRYHATDRPSPDPSRSTDRIGRHVFPDDAEDIKAHRWFKTVPWDRLQTLTPPFIPQIHGADDSHYFDESETIEDWSESSPPGGVLTPDDVREVLRDFSPHVQDHAIKLIESPFDSTRLRKIDGQIETSWLRLEEKEMLKHFVRLYGQKERKRPRDILLRDQDLKEGVMDIRKKTAFMGYAWRRMRPGGYTAVRMHE</sequence>
<feature type="region of interest" description="Disordered" evidence="11">
    <location>
        <begin position="605"/>
        <end position="626"/>
    </location>
</feature>
<evidence type="ECO:0000256" key="1">
    <source>
        <dbReference type="ARBA" id="ARBA00012513"/>
    </source>
</evidence>
<evidence type="ECO:0000256" key="11">
    <source>
        <dbReference type="SAM" id="MobiDB-lite"/>
    </source>
</evidence>
<dbReference type="PANTHER" id="PTHR24356">
    <property type="entry name" value="SERINE/THREONINE-PROTEIN KINASE"/>
    <property type="match status" value="1"/>
</dbReference>
<organism evidence="14 15">
    <name type="scientific">Thelonectria olida</name>
    <dbReference type="NCBI Taxonomy" id="1576542"/>
    <lineage>
        <taxon>Eukaryota</taxon>
        <taxon>Fungi</taxon>
        <taxon>Dikarya</taxon>
        <taxon>Ascomycota</taxon>
        <taxon>Pezizomycotina</taxon>
        <taxon>Sordariomycetes</taxon>
        <taxon>Hypocreomycetidae</taxon>
        <taxon>Hypocreales</taxon>
        <taxon>Nectriaceae</taxon>
        <taxon>Thelonectria</taxon>
    </lineage>
</organism>
<dbReference type="Proteomes" id="UP000777438">
    <property type="component" value="Unassembled WGS sequence"/>
</dbReference>
<keyword evidence="5 10" id="KW-0547">Nucleotide-binding</keyword>
<dbReference type="GO" id="GO:0005524">
    <property type="term" value="F:ATP binding"/>
    <property type="evidence" value="ECO:0007669"/>
    <property type="project" value="UniProtKB-UniRule"/>
</dbReference>
<dbReference type="Gene3D" id="3.30.200.20">
    <property type="entry name" value="Phosphorylase Kinase, domain 1"/>
    <property type="match status" value="1"/>
</dbReference>
<dbReference type="FunFam" id="1.10.510.10:FF:000024">
    <property type="entry name" value="Probable serine/threonine-protein kinase cot-1"/>
    <property type="match status" value="1"/>
</dbReference>
<keyword evidence="2" id="KW-0723">Serine/threonine-protein kinase</keyword>
<keyword evidence="7 10" id="KW-0067">ATP-binding</keyword>
<proteinExistence type="predicted"/>
<evidence type="ECO:0000313" key="14">
    <source>
        <dbReference type="EMBL" id="KAH6898793.1"/>
    </source>
</evidence>
<comment type="caution">
    <text evidence="14">The sequence shown here is derived from an EMBL/GenBank/DDBJ whole genome shotgun (WGS) entry which is preliminary data.</text>
</comment>
<keyword evidence="15" id="KW-1185">Reference proteome</keyword>
<evidence type="ECO:0000256" key="8">
    <source>
        <dbReference type="ARBA" id="ARBA00047899"/>
    </source>
</evidence>
<feature type="region of interest" description="Disordered" evidence="11">
    <location>
        <begin position="65"/>
        <end position="108"/>
    </location>
</feature>
<comment type="catalytic activity">
    <reaction evidence="9">
        <text>L-seryl-[protein] + ATP = O-phospho-L-seryl-[protein] + ADP + H(+)</text>
        <dbReference type="Rhea" id="RHEA:17989"/>
        <dbReference type="Rhea" id="RHEA-COMP:9863"/>
        <dbReference type="Rhea" id="RHEA-COMP:11604"/>
        <dbReference type="ChEBI" id="CHEBI:15378"/>
        <dbReference type="ChEBI" id="CHEBI:29999"/>
        <dbReference type="ChEBI" id="CHEBI:30616"/>
        <dbReference type="ChEBI" id="CHEBI:83421"/>
        <dbReference type="ChEBI" id="CHEBI:456216"/>
        <dbReference type="EC" id="2.7.11.1"/>
    </reaction>
</comment>
<feature type="binding site" evidence="10">
    <location>
        <position position="355"/>
    </location>
    <ligand>
        <name>ATP</name>
        <dbReference type="ChEBI" id="CHEBI:30616"/>
    </ligand>
</feature>
<dbReference type="PROSITE" id="PS50011">
    <property type="entry name" value="PROTEIN_KINASE_DOM"/>
    <property type="match status" value="1"/>
</dbReference>
<dbReference type="EC" id="2.7.11.1" evidence="1"/>
<feature type="compositionally biased region" description="Polar residues" evidence="11">
    <location>
        <begin position="145"/>
        <end position="154"/>
    </location>
</feature>
<feature type="compositionally biased region" description="Polar residues" evidence="11">
    <location>
        <begin position="66"/>
        <end position="81"/>
    </location>
</feature>
<evidence type="ECO:0000256" key="2">
    <source>
        <dbReference type="ARBA" id="ARBA00022527"/>
    </source>
</evidence>
<dbReference type="PROSITE" id="PS00108">
    <property type="entry name" value="PROTEIN_KINASE_ST"/>
    <property type="match status" value="1"/>
</dbReference>
<feature type="compositionally biased region" description="Polar residues" evidence="11">
    <location>
        <begin position="13"/>
        <end position="38"/>
    </location>
</feature>
<keyword evidence="4" id="KW-0808">Transferase</keyword>
<evidence type="ECO:0000259" key="13">
    <source>
        <dbReference type="PROSITE" id="PS51285"/>
    </source>
</evidence>
<comment type="catalytic activity">
    <reaction evidence="8">
        <text>L-threonyl-[protein] + ATP = O-phospho-L-threonyl-[protein] + ADP + H(+)</text>
        <dbReference type="Rhea" id="RHEA:46608"/>
        <dbReference type="Rhea" id="RHEA-COMP:11060"/>
        <dbReference type="Rhea" id="RHEA-COMP:11605"/>
        <dbReference type="ChEBI" id="CHEBI:15378"/>
        <dbReference type="ChEBI" id="CHEBI:30013"/>
        <dbReference type="ChEBI" id="CHEBI:30616"/>
        <dbReference type="ChEBI" id="CHEBI:61977"/>
        <dbReference type="ChEBI" id="CHEBI:456216"/>
        <dbReference type="EC" id="2.7.11.1"/>
    </reaction>
</comment>
<dbReference type="GO" id="GO:0035556">
    <property type="term" value="P:intracellular signal transduction"/>
    <property type="evidence" value="ECO:0007669"/>
    <property type="project" value="TreeGrafter"/>
</dbReference>
<dbReference type="SMART" id="SM00220">
    <property type="entry name" value="S_TKc"/>
    <property type="match status" value="1"/>
</dbReference>
<dbReference type="PROSITE" id="PS00107">
    <property type="entry name" value="PROTEIN_KINASE_ATP"/>
    <property type="match status" value="1"/>
</dbReference>
<name>A0A9P8WEK8_9HYPO</name>
<dbReference type="SUPFAM" id="SSF56112">
    <property type="entry name" value="Protein kinase-like (PK-like)"/>
    <property type="match status" value="1"/>
</dbReference>
<keyword evidence="3" id="KW-0597">Phosphoprotein</keyword>
<feature type="compositionally biased region" description="Low complexity" evidence="11">
    <location>
        <begin position="155"/>
        <end position="184"/>
    </location>
</feature>
<protein>
    <recommendedName>
        <fullName evidence="1">non-specific serine/threonine protein kinase</fullName>
        <ecNumber evidence="1">2.7.11.1</ecNumber>
    </recommendedName>
</protein>
<feature type="domain" description="AGC-kinase C-terminal" evidence="13">
    <location>
        <begin position="643"/>
        <end position="732"/>
    </location>
</feature>
<evidence type="ECO:0000256" key="6">
    <source>
        <dbReference type="ARBA" id="ARBA00022777"/>
    </source>
</evidence>
<keyword evidence="6 14" id="KW-0418">Kinase</keyword>
<dbReference type="InterPro" id="IPR000961">
    <property type="entry name" value="AGC-kinase_C"/>
</dbReference>
<dbReference type="InterPro" id="IPR000719">
    <property type="entry name" value="Prot_kinase_dom"/>
</dbReference>
<feature type="region of interest" description="Disordered" evidence="11">
    <location>
        <begin position="145"/>
        <end position="215"/>
    </location>
</feature>
<dbReference type="GO" id="GO:0004674">
    <property type="term" value="F:protein serine/threonine kinase activity"/>
    <property type="evidence" value="ECO:0007669"/>
    <property type="project" value="UniProtKB-KW"/>
</dbReference>
<evidence type="ECO:0000256" key="4">
    <source>
        <dbReference type="ARBA" id="ARBA00022679"/>
    </source>
</evidence>
<dbReference type="AlphaFoldDB" id="A0A9P8WEK8"/>
<evidence type="ECO:0000256" key="3">
    <source>
        <dbReference type="ARBA" id="ARBA00022553"/>
    </source>
</evidence>
<evidence type="ECO:0000256" key="5">
    <source>
        <dbReference type="ARBA" id="ARBA00022741"/>
    </source>
</evidence>
<gene>
    <name evidence="14" type="ORF">B0T10DRAFT_578618</name>
</gene>
<accession>A0A9P8WEK8</accession>
<dbReference type="SMART" id="SM00133">
    <property type="entry name" value="S_TK_X"/>
    <property type="match status" value="1"/>
</dbReference>
<feature type="domain" description="Protein kinase" evidence="12">
    <location>
        <begin position="316"/>
        <end position="611"/>
    </location>
</feature>
<dbReference type="InterPro" id="IPR011009">
    <property type="entry name" value="Kinase-like_dom_sf"/>
</dbReference>
<dbReference type="GO" id="GO:0007010">
    <property type="term" value="P:cytoskeleton organization"/>
    <property type="evidence" value="ECO:0007669"/>
    <property type="project" value="UniProtKB-ARBA"/>
</dbReference>
<dbReference type="OrthoDB" id="3638488at2759"/>
<evidence type="ECO:0000256" key="10">
    <source>
        <dbReference type="PROSITE-ProRule" id="PRU10141"/>
    </source>
</evidence>
<dbReference type="EMBL" id="JAGPYM010000002">
    <property type="protein sequence ID" value="KAH6898793.1"/>
    <property type="molecule type" value="Genomic_DNA"/>
</dbReference>
<dbReference type="InterPro" id="IPR008271">
    <property type="entry name" value="Ser/Thr_kinase_AS"/>
</dbReference>
<evidence type="ECO:0000259" key="12">
    <source>
        <dbReference type="PROSITE" id="PS50011"/>
    </source>
</evidence>
<dbReference type="InterPro" id="IPR050236">
    <property type="entry name" value="Ser_Thr_kinase_AGC"/>
</dbReference>
<dbReference type="InterPro" id="IPR017441">
    <property type="entry name" value="Protein_kinase_ATP_BS"/>
</dbReference>
<dbReference type="PANTHER" id="PTHR24356:SF400">
    <property type="entry name" value="SERINE_THREONINE-PROTEIN KINASE CBK1"/>
    <property type="match status" value="1"/>
</dbReference>
<evidence type="ECO:0000256" key="7">
    <source>
        <dbReference type="ARBA" id="ARBA00022840"/>
    </source>
</evidence>
<evidence type="ECO:0000313" key="15">
    <source>
        <dbReference type="Proteomes" id="UP000777438"/>
    </source>
</evidence>
<reference evidence="14 15" key="1">
    <citation type="journal article" date="2021" name="Nat. Commun.">
        <title>Genetic determinants of endophytism in the Arabidopsis root mycobiome.</title>
        <authorList>
            <person name="Mesny F."/>
            <person name="Miyauchi S."/>
            <person name="Thiergart T."/>
            <person name="Pickel B."/>
            <person name="Atanasova L."/>
            <person name="Karlsson M."/>
            <person name="Huettel B."/>
            <person name="Barry K.W."/>
            <person name="Haridas S."/>
            <person name="Chen C."/>
            <person name="Bauer D."/>
            <person name="Andreopoulos W."/>
            <person name="Pangilinan J."/>
            <person name="LaButti K."/>
            <person name="Riley R."/>
            <person name="Lipzen A."/>
            <person name="Clum A."/>
            <person name="Drula E."/>
            <person name="Henrissat B."/>
            <person name="Kohler A."/>
            <person name="Grigoriev I.V."/>
            <person name="Martin F.M."/>
            <person name="Hacquard S."/>
        </authorList>
    </citation>
    <scope>NUCLEOTIDE SEQUENCE [LARGE SCALE GENOMIC DNA]</scope>
    <source>
        <strain evidence="14 15">MPI-CAGE-CH-0241</strain>
    </source>
</reference>